<proteinExistence type="predicted"/>
<dbReference type="EMBL" id="UINC01212897">
    <property type="protein sequence ID" value="SVE37427.1"/>
    <property type="molecule type" value="Genomic_DNA"/>
</dbReference>
<protein>
    <submittedName>
        <fullName evidence="1">Uncharacterized protein</fullName>
    </submittedName>
</protein>
<sequence>MPGVLTADECKTLREFVLTLRDDPESLPEIDRHSLSGPGSMLLDHPALVGILNVIVTGENHQLTKDKEGPIEPEDMPGYLETEDAYAFRCESS</sequence>
<feature type="non-terminal residue" evidence="1">
    <location>
        <position position="93"/>
    </location>
</feature>
<name>A0A383CYP6_9ZZZZ</name>
<gene>
    <name evidence="1" type="ORF">METZ01_LOCUS490281</name>
</gene>
<organism evidence="1">
    <name type="scientific">marine metagenome</name>
    <dbReference type="NCBI Taxonomy" id="408172"/>
    <lineage>
        <taxon>unclassified sequences</taxon>
        <taxon>metagenomes</taxon>
        <taxon>ecological metagenomes</taxon>
    </lineage>
</organism>
<evidence type="ECO:0000313" key="1">
    <source>
        <dbReference type="EMBL" id="SVE37427.1"/>
    </source>
</evidence>
<accession>A0A383CYP6</accession>
<dbReference type="AlphaFoldDB" id="A0A383CYP6"/>
<reference evidence="1" key="1">
    <citation type="submission" date="2018-05" db="EMBL/GenBank/DDBJ databases">
        <authorList>
            <person name="Lanie J.A."/>
            <person name="Ng W.-L."/>
            <person name="Kazmierczak K.M."/>
            <person name="Andrzejewski T.M."/>
            <person name="Davidsen T.M."/>
            <person name="Wayne K.J."/>
            <person name="Tettelin H."/>
            <person name="Glass J.I."/>
            <person name="Rusch D."/>
            <person name="Podicherti R."/>
            <person name="Tsui H.-C.T."/>
            <person name="Winkler M.E."/>
        </authorList>
    </citation>
    <scope>NUCLEOTIDE SEQUENCE</scope>
</reference>